<comment type="caution">
    <text evidence="1">The sequence shown here is derived from an EMBL/GenBank/DDBJ whole genome shotgun (WGS) entry which is preliminary data.</text>
</comment>
<dbReference type="AlphaFoldDB" id="A0A645EQ49"/>
<dbReference type="EMBL" id="VSSQ01050077">
    <property type="protein sequence ID" value="MPN04145.1"/>
    <property type="molecule type" value="Genomic_DNA"/>
</dbReference>
<gene>
    <name evidence="1" type="ORF">SDC9_151381</name>
</gene>
<evidence type="ECO:0000313" key="1">
    <source>
        <dbReference type="EMBL" id="MPN04145.1"/>
    </source>
</evidence>
<protein>
    <submittedName>
        <fullName evidence="1">Uncharacterized protein</fullName>
    </submittedName>
</protein>
<proteinExistence type="predicted"/>
<organism evidence="1">
    <name type="scientific">bioreactor metagenome</name>
    <dbReference type="NCBI Taxonomy" id="1076179"/>
    <lineage>
        <taxon>unclassified sequences</taxon>
        <taxon>metagenomes</taxon>
        <taxon>ecological metagenomes</taxon>
    </lineage>
</organism>
<name>A0A645EQ49_9ZZZZ</name>
<reference evidence="1" key="1">
    <citation type="submission" date="2019-08" db="EMBL/GenBank/DDBJ databases">
        <authorList>
            <person name="Kucharzyk K."/>
            <person name="Murdoch R.W."/>
            <person name="Higgins S."/>
            <person name="Loffler F."/>
        </authorList>
    </citation>
    <scope>NUCLEOTIDE SEQUENCE</scope>
</reference>
<sequence>MRHDANVQRQQQFRATAKRPAVDRADGGLVADLDVAKHAVDHLGKFLVMRKSLAAVQIADVASRHKRALACPGQHDDAHARVLLEASECVLQCQQRRHVKRVQRSWPVDGQDAHGTPHFTHNDLLTHGICSWFESVTARCGWRRQYVWH</sequence>
<accession>A0A645EQ49</accession>